<reference evidence="2 3" key="1">
    <citation type="submission" date="2014-08" db="EMBL/GenBank/DDBJ databases">
        <title>Complete genome of a marine bacteria Jeotgalibacillus malaysiensis.</title>
        <authorList>
            <person name="Yaakop A.S."/>
            <person name="Chan K.-G."/>
            <person name="Goh K.M."/>
        </authorList>
    </citation>
    <scope>NUCLEOTIDE SEQUENCE [LARGE SCALE GENOMIC DNA]</scope>
    <source>
        <strain evidence="2 3">D5</strain>
    </source>
</reference>
<evidence type="ECO:0000256" key="1">
    <source>
        <dbReference type="SAM" id="Phobius"/>
    </source>
</evidence>
<dbReference type="OrthoDB" id="2357153at2"/>
<proteinExistence type="predicted"/>
<keyword evidence="1" id="KW-0812">Transmembrane</keyword>
<dbReference type="AlphaFoldDB" id="A0A0B5AHD0"/>
<sequence>MQRKPVTFITGIIVLFFFSLPQNIYATSWAYSFVVWDGYVYQVTVEEVERVGDEIGEVTAFSDMDQLPGNFSNDYREGTKYYSIEGTDTSEAIAVEISEDQYVKAYKEHEYGVKGITDNTGISLSWLFLTGLLAFVGVSAYQFRKNMRMKS</sequence>
<dbReference type="HOGENOM" id="CLU_140937_0_0_9"/>
<name>A0A0B5AHD0_9BACL</name>
<accession>A0A0B5AHD0</accession>
<feature type="transmembrane region" description="Helical" evidence="1">
    <location>
        <begin position="124"/>
        <end position="143"/>
    </location>
</feature>
<evidence type="ECO:0000313" key="2">
    <source>
        <dbReference type="EMBL" id="AJD89805.1"/>
    </source>
</evidence>
<dbReference type="STRING" id="1508404.JMA_04880"/>
<keyword evidence="1" id="KW-1133">Transmembrane helix</keyword>
<organism evidence="2 3">
    <name type="scientific">Jeotgalibacillus malaysiensis</name>
    <dbReference type="NCBI Taxonomy" id="1508404"/>
    <lineage>
        <taxon>Bacteria</taxon>
        <taxon>Bacillati</taxon>
        <taxon>Bacillota</taxon>
        <taxon>Bacilli</taxon>
        <taxon>Bacillales</taxon>
        <taxon>Caryophanaceae</taxon>
        <taxon>Jeotgalibacillus</taxon>
    </lineage>
</organism>
<gene>
    <name evidence="2" type="ORF">JMA_04880</name>
</gene>
<dbReference type="EMBL" id="CP009416">
    <property type="protein sequence ID" value="AJD89805.1"/>
    <property type="molecule type" value="Genomic_DNA"/>
</dbReference>
<keyword evidence="1" id="KW-0472">Membrane</keyword>
<dbReference type="KEGG" id="jeo:JMA_04880"/>
<dbReference type="Proteomes" id="UP000031449">
    <property type="component" value="Chromosome"/>
</dbReference>
<evidence type="ECO:0000313" key="3">
    <source>
        <dbReference type="Proteomes" id="UP000031449"/>
    </source>
</evidence>
<protein>
    <submittedName>
        <fullName evidence="2">Uncharacterized protein</fullName>
    </submittedName>
</protein>
<dbReference type="BioCyc" id="JESP1508404:G14D9-9705-MONOMER"/>
<keyword evidence="3" id="KW-1185">Reference proteome</keyword>